<dbReference type="Proteomes" id="UP000289738">
    <property type="component" value="Chromosome B04"/>
</dbReference>
<accession>A0A444ZNY2</accession>
<dbReference type="AlphaFoldDB" id="A0A444ZNY2"/>
<comment type="caution">
    <text evidence="1">The sequence shown here is derived from an EMBL/GenBank/DDBJ whole genome shotgun (WGS) entry which is preliminary data.</text>
</comment>
<evidence type="ECO:0000313" key="2">
    <source>
        <dbReference type="Proteomes" id="UP000289738"/>
    </source>
</evidence>
<gene>
    <name evidence="1" type="ORF">Ahy_B04g072766</name>
</gene>
<protein>
    <submittedName>
        <fullName evidence="1">Uncharacterized protein</fullName>
    </submittedName>
</protein>
<keyword evidence="2" id="KW-1185">Reference proteome</keyword>
<reference evidence="1 2" key="1">
    <citation type="submission" date="2019-01" db="EMBL/GenBank/DDBJ databases">
        <title>Sequencing of cultivated peanut Arachis hypogaea provides insights into genome evolution and oil improvement.</title>
        <authorList>
            <person name="Chen X."/>
        </authorList>
    </citation>
    <scope>NUCLEOTIDE SEQUENCE [LARGE SCALE GENOMIC DNA]</scope>
    <source>
        <strain evidence="2">cv. Fuhuasheng</strain>
        <tissue evidence="1">Leaves</tissue>
    </source>
</reference>
<organism evidence="1 2">
    <name type="scientific">Arachis hypogaea</name>
    <name type="common">Peanut</name>
    <dbReference type="NCBI Taxonomy" id="3818"/>
    <lineage>
        <taxon>Eukaryota</taxon>
        <taxon>Viridiplantae</taxon>
        <taxon>Streptophyta</taxon>
        <taxon>Embryophyta</taxon>
        <taxon>Tracheophyta</taxon>
        <taxon>Spermatophyta</taxon>
        <taxon>Magnoliopsida</taxon>
        <taxon>eudicotyledons</taxon>
        <taxon>Gunneridae</taxon>
        <taxon>Pentapetalae</taxon>
        <taxon>rosids</taxon>
        <taxon>fabids</taxon>
        <taxon>Fabales</taxon>
        <taxon>Fabaceae</taxon>
        <taxon>Papilionoideae</taxon>
        <taxon>50 kb inversion clade</taxon>
        <taxon>dalbergioids sensu lato</taxon>
        <taxon>Dalbergieae</taxon>
        <taxon>Pterocarpus clade</taxon>
        <taxon>Arachis</taxon>
    </lineage>
</organism>
<dbReference type="EMBL" id="SDMP01000014">
    <property type="protein sequence ID" value="RYR15822.1"/>
    <property type="molecule type" value="Genomic_DNA"/>
</dbReference>
<proteinExistence type="predicted"/>
<sequence length="134" mass="14528">MPPKAQTPLSLTPLSQSQSSLSSSIEASRRRAAAHAPSQFVSLQSFSAPWCFVALSAVVLRRSSSAFQSCNVQPLRLHLANFLYDNKEVGEEFNPDPSIATVMNCAFWGVLRASFCALSRPHSILVLTINCVGC</sequence>
<evidence type="ECO:0000313" key="1">
    <source>
        <dbReference type="EMBL" id="RYR15822.1"/>
    </source>
</evidence>
<name>A0A444ZNY2_ARAHY</name>